<feature type="binding site" evidence="17">
    <location>
        <position position="232"/>
    </location>
    <ligand>
        <name>FAD</name>
        <dbReference type="ChEBI" id="CHEBI:57692"/>
    </ligand>
</feature>
<evidence type="ECO:0000256" key="7">
    <source>
        <dbReference type="ARBA" id="ARBA00022729"/>
    </source>
</evidence>
<evidence type="ECO:0000256" key="16">
    <source>
        <dbReference type="PIRSR" id="PIRSR017205-1"/>
    </source>
</evidence>
<dbReference type="PANTHER" id="PTHR12613">
    <property type="entry name" value="ERO1-RELATED"/>
    <property type="match status" value="1"/>
</dbReference>
<evidence type="ECO:0000313" key="20">
    <source>
        <dbReference type="EMBL" id="ODV83424.1"/>
    </source>
</evidence>
<dbReference type="InterPro" id="IPR007266">
    <property type="entry name" value="Ero1"/>
</dbReference>
<feature type="active site" evidence="16">
    <location>
        <position position="375"/>
    </location>
</feature>
<keyword evidence="12" id="KW-0472">Membrane</keyword>
<evidence type="ECO:0000256" key="11">
    <source>
        <dbReference type="ARBA" id="ARBA00023002"/>
    </source>
</evidence>
<gene>
    <name evidence="20" type="ORF">CANARDRAFT_203209</name>
</gene>
<dbReference type="Proteomes" id="UP000094801">
    <property type="component" value="Unassembled WGS sequence"/>
</dbReference>
<accession>A0A1E4SV93</accession>
<feature type="disulfide bond" evidence="18">
    <location>
        <begin position="160"/>
        <end position="172"/>
    </location>
</feature>
<dbReference type="InterPro" id="IPR037192">
    <property type="entry name" value="ERO1-like_sf"/>
</dbReference>
<dbReference type="EMBL" id="KV453864">
    <property type="protein sequence ID" value="ODV83424.1"/>
    <property type="molecule type" value="Genomic_DNA"/>
</dbReference>
<evidence type="ECO:0000256" key="10">
    <source>
        <dbReference type="ARBA" id="ARBA00022982"/>
    </source>
</evidence>
<dbReference type="AlphaFoldDB" id="A0A1E4SV93"/>
<evidence type="ECO:0000256" key="4">
    <source>
        <dbReference type="ARBA" id="ARBA00011802"/>
    </source>
</evidence>
<evidence type="ECO:0000256" key="2">
    <source>
        <dbReference type="ARBA" id="ARBA00004367"/>
    </source>
</evidence>
<dbReference type="PANTHER" id="PTHR12613:SF0">
    <property type="entry name" value="ERO1-LIKE PROTEIN"/>
    <property type="match status" value="1"/>
</dbReference>
<comment type="similarity">
    <text evidence="3">Belongs to the EROs family.</text>
</comment>
<evidence type="ECO:0000256" key="1">
    <source>
        <dbReference type="ARBA" id="ARBA00001974"/>
    </source>
</evidence>
<evidence type="ECO:0000256" key="5">
    <source>
        <dbReference type="ARBA" id="ARBA00022448"/>
    </source>
</evidence>
<evidence type="ECO:0000313" key="21">
    <source>
        <dbReference type="Proteomes" id="UP000094801"/>
    </source>
</evidence>
<feature type="disulfide bond" description="Redox-active" evidence="18">
    <location>
        <begin position="372"/>
        <end position="375"/>
    </location>
</feature>
<keyword evidence="10" id="KW-0249">Electron transport</keyword>
<dbReference type="SUPFAM" id="SSF110019">
    <property type="entry name" value="ERO1-like"/>
    <property type="match status" value="1"/>
</dbReference>
<dbReference type="OrthoDB" id="269384at2759"/>
<dbReference type="GO" id="GO:0016972">
    <property type="term" value="F:thiol oxidase activity"/>
    <property type="evidence" value="ECO:0007669"/>
    <property type="project" value="InterPro"/>
</dbReference>
<dbReference type="STRING" id="983967.A0A1E4SV93"/>
<evidence type="ECO:0000256" key="14">
    <source>
        <dbReference type="ARBA" id="ARBA00023180"/>
    </source>
</evidence>
<comment type="subcellular location">
    <subcellularLocation>
        <location evidence="2">Endoplasmic reticulum membrane</location>
        <topology evidence="2">Peripheral membrane protein</topology>
        <orientation evidence="2">Lumenal side</orientation>
    </subcellularLocation>
</comment>
<proteinExistence type="inferred from homology"/>
<evidence type="ECO:0000256" key="18">
    <source>
        <dbReference type="PIRSR" id="PIRSR017205-3"/>
    </source>
</evidence>
<feature type="active site" description="Nucleophile" evidence="16">
    <location>
        <position position="372"/>
    </location>
</feature>
<organism evidence="20 21">
    <name type="scientific">[Candida] arabinofermentans NRRL YB-2248</name>
    <dbReference type="NCBI Taxonomy" id="983967"/>
    <lineage>
        <taxon>Eukaryota</taxon>
        <taxon>Fungi</taxon>
        <taxon>Dikarya</taxon>
        <taxon>Ascomycota</taxon>
        <taxon>Saccharomycotina</taxon>
        <taxon>Pichiomycetes</taxon>
        <taxon>Pichiales</taxon>
        <taxon>Pichiaceae</taxon>
        <taxon>Ogataea</taxon>
        <taxon>Ogataea/Candida clade</taxon>
    </lineage>
</organism>
<comment type="subunit">
    <text evidence="4">May function both as a monomer and a homodimer.</text>
</comment>
<keyword evidence="6" id="KW-0285">Flavoprotein</keyword>
<keyword evidence="8" id="KW-0256">Endoplasmic reticulum</keyword>
<evidence type="ECO:0000256" key="17">
    <source>
        <dbReference type="PIRSR" id="PIRSR017205-2"/>
    </source>
</evidence>
<dbReference type="GO" id="GO:0071949">
    <property type="term" value="F:FAD binding"/>
    <property type="evidence" value="ECO:0007669"/>
    <property type="project" value="InterPro"/>
</dbReference>
<keyword evidence="21" id="KW-1185">Reference proteome</keyword>
<keyword evidence="11" id="KW-0560">Oxidoreductase</keyword>
<feature type="binding site" evidence="17">
    <location>
        <position position="264"/>
    </location>
    <ligand>
        <name>FAD</name>
        <dbReference type="ChEBI" id="CHEBI:57692"/>
    </ligand>
</feature>
<comment type="cofactor">
    <cofactor evidence="1 17">
        <name>FAD</name>
        <dbReference type="ChEBI" id="CHEBI:57692"/>
    </cofactor>
</comment>
<feature type="binding site" evidence="17">
    <location>
        <position position="205"/>
    </location>
    <ligand>
        <name>FAD</name>
        <dbReference type="ChEBI" id="CHEBI:57692"/>
    </ligand>
</feature>
<keyword evidence="5" id="KW-0813">Transport</keyword>
<keyword evidence="13 18" id="KW-1015">Disulfide bond</keyword>
<evidence type="ECO:0008006" key="22">
    <source>
        <dbReference type="Google" id="ProtNLM"/>
    </source>
</evidence>
<keyword evidence="14" id="KW-0325">Glycoprotein</keyword>
<feature type="signal peptide" evidence="19">
    <location>
        <begin position="1"/>
        <end position="19"/>
    </location>
</feature>
<keyword evidence="9 17" id="KW-0274">FAD</keyword>
<feature type="chain" id="PRO_5009162962" description="Endoplasmic reticulum oxidoreductin 1" evidence="19">
    <location>
        <begin position="20"/>
        <end position="557"/>
    </location>
</feature>
<evidence type="ECO:0000256" key="15">
    <source>
        <dbReference type="ARBA" id="ARBA00023284"/>
    </source>
</evidence>
<feature type="binding site" evidence="17">
    <location>
        <position position="192"/>
    </location>
    <ligand>
        <name>FAD</name>
        <dbReference type="ChEBI" id="CHEBI:57692"/>
    </ligand>
</feature>
<evidence type="ECO:0000256" key="9">
    <source>
        <dbReference type="ARBA" id="ARBA00022827"/>
    </source>
</evidence>
<protein>
    <recommendedName>
        <fullName evidence="22">Endoplasmic reticulum oxidoreductin 1</fullName>
    </recommendedName>
</protein>
<evidence type="ECO:0000256" key="13">
    <source>
        <dbReference type="ARBA" id="ARBA00023157"/>
    </source>
</evidence>
<feature type="binding site" evidence="17">
    <location>
        <position position="194"/>
    </location>
    <ligand>
        <name>FAD</name>
        <dbReference type="ChEBI" id="CHEBI:57692"/>
    </ligand>
</feature>
<evidence type="ECO:0000256" key="3">
    <source>
        <dbReference type="ARBA" id="ARBA00008277"/>
    </source>
</evidence>
<dbReference type="GO" id="GO:0015035">
    <property type="term" value="F:protein-disulfide reductase activity"/>
    <property type="evidence" value="ECO:0007669"/>
    <property type="project" value="InterPro"/>
</dbReference>
<evidence type="ECO:0000256" key="6">
    <source>
        <dbReference type="ARBA" id="ARBA00022630"/>
    </source>
</evidence>
<dbReference type="Pfam" id="PF04137">
    <property type="entry name" value="ERO1"/>
    <property type="match status" value="1"/>
</dbReference>
<evidence type="ECO:0000256" key="8">
    <source>
        <dbReference type="ARBA" id="ARBA00022824"/>
    </source>
</evidence>
<keyword evidence="15" id="KW-0676">Redox-active center</keyword>
<dbReference type="GO" id="GO:0005789">
    <property type="term" value="C:endoplasmic reticulum membrane"/>
    <property type="evidence" value="ECO:0007669"/>
    <property type="project" value="UniProtKB-SubCell"/>
</dbReference>
<reference evidence="21" key="1">
    <citation type="submission" date="2016-04" db="EMBL/GenBank/DDBJ databases">
        <title>Comparative genomics of biotechnologically important yeasts.</title>
        <authorList>
            <consortium name="DOE Joint Genome Institute"/>
            <person name="Riley R."/>
            <person name="Haridas S."/>
            <person name="Wolfe K.H."/>
            <person name="Lopes M.R."/>
            <person name="Hittinger C.T."/>
            <person name="Goker M."/>
            <person name="Salamov A."/>
            <person name="Wisecaver J."/>
            <person name="Long T.M."/>
            <person name="Aerts A.L."/>
            <person name="Barry K."/>
            <person name="Choi C."/>
            <person name="Clum A."/>
            <person name="Coughlan A.Y."/>
            <person name="Deshpande S."/>
            <person name="Douglass A.P."/>
            <person name="Hanson S.J."/>
            <person name="Klenk H.-P."/>
            <person name="Labutti K."/>
            <person name="Lapidus A."/>
            <person name="Lindquist E."/>
            <person name="Lipzen A."/>
            <person name="Meier-Kolthoff J.P."/>
            <person name="Ohm R.A."/>
            <person name="Otillar R.P."/>
            <person name="Pangilinan J."/>
            <person name="Peng Y."/>
            <person name="Rokas A."/>
            <person name="Rosa C.A."/>
            <person name="Scheuner C."/>
            <person name="Sibirny A.A."/>
            <person name="Slot J.C."/>
            <person name="Stielow J.B."/>
            <person name="Sun H."/>
            <person name="Kurtzman C.P."/>
            <person name="Blackwell M."/>
            <person name="Grigoriev I.V."/>
            <person name="Jeffries T.W."/>
        </authorList>
    </citation>
    <scope>NUCLEOTIDE SEQUENCE [LARGE SCALE GENOMIC DNA]</scope>
    <source>
        <strain evidence="21">NRRL YB-2248</strain>
    </source>
</reference>
<name>A0A1E4SV93_9ASCO</name>
<evidence type="ECO:0000256" key="12">
    <source>
        <dbReference type="ARBA" id="ARBA00023136"/>
    </source>
</evidence>
<feature type="binding site" evidence="17">
    <location>
        <position position="235"/>
    </location>
    <ligand>
        <name>FAD</name>
        <dbReference type="ChEBI" id="CHEBI:57692"/>
    </ligand>
</feature>
<dbReference type="PIRSF" id="PIRSF017205">
    <property type="entry name" value="ERO1"/>
    <property type="match status" value="1"/>
</dbReference>
<keyword evidence="7 19" id="KW-0732">Signal</keyword>
<sequence length="557" mass="64436">MKITQLITLWVYVITSVLGSGLVQVSSLDKKPINLPQQYHYQSIHEFQSTPFNNYEEFINSVIKESSNVRFQQINDLNREIRPVLDLLINENFFKIFRLNLYKECPFWSSSEGFCMHQSCAVDTIDDWKDLPEIWQPEALGKIESLSKEIPSPTDVGGSCVAVTSSKSKDYCELDEANEDSVYVNLVDNPERFTGYGGDQSFQIWKSIYNENCFNLGSDQCIEKDFFYTLISGMHSSISTHLTNEYLNLKTKTYGPDLKQFMIRVGDFPERFESLYLNYIIVVKSLIKLQESGLLTKLNLCEDTSFATKEAELKDDLRELISPFYQLADDNGDHELLFNEKVLFQDEGSSLIKDEFRENFRNISRIMDCVHCDRCRLWGKVQTTGYGTALKILFELENSADSDIPDFEITKIELVALINTFDRLSKTVAAIENFKKLYDQAMEEEETGVDIATDADHYDQFLMGHTLTNTINEVHEEAQPQTPEETSPTHSKETFSENFYQELGAVKEALMLVLGSYRIFPKIIYNWCLIRIIYYWNTFVGHVHEDFDMGRLYELEL</sequence>
<evidence type="ECO:0000256" key="19">
    <source>
        <dbReference type="SAM" id="SignalP"/>
    </source>
</evidence>
<dbReference type="GO" id="GO:0034975">
    <property type="term" value="P:protein folding in endoplasmic reticulum"/>
    <property type="evidence" value="ECO:0007669"/>
    <property type="project" value="InterPro"/>
</dbReference>
<feature type="disulfide bond" description="Redox-active" evidence="18">
    <location>
        <begin position="115"/>
        <end position="120"/>
    </location>
</feature>